<accession>A0A0A9ATB8</accession>
<proteinExistence type="predicted"/>
<sequence length="13" mass="1538">MDYSILKEPQVSQ</sequence>
<name>A0A0A9ATB8_ARUDO</name>
<evidence type="ECO:0000313" key="1">
    <source>
        <dbReference type="EMBL" id="JAD54386.1"/>
    </source>
</evidence>
<dbReference type="EMBL" id="GBRH01243509">
    <property type="protein sequence ID" value="JAD54386.1"/>
    <property type="molecule type" value="Transcribed_RNA"/>
</dbReference>
<reference evidence="1" key="1">
    <citation type="submission" date="2014-09" db="EMBL/GenBank/DDBJ databases">
        <authorList>
            <person name="Magalhaes I.L.F."/>
            <person name="Oliveira U."/>
            <person name="Santos F.R."/>
            <person name="Vidigal T.H.D.A."/>
            <person name="Brescovit A.D."/>
            <person name="Santos A.J."/>
        </authorList>
    </citation>
    <scope>NUCLEOTIDE SEQUENCE</scope>
    <source>
        <tissue evidence="1">Shoot tissue taken approximately 20 cm above the soil surface</tissue>
    </source>
</reference>
<organism evidence="1">
    <name type="scientific">Arundo donax</name>
    <name type="common">Giant reed</name>
    <name type="synonym">Donax arundinaceus</name>
    <dbReference type="NCBI Taxonomy" id="35708"/>
    <lineage>
        <taxon>Eukaryota</taxon>
        <taxon>Viridiplantae</taxon>
        <taxon>Streptophyta</taxon>
        <taxon>Embryophyta</taxon>
        <taxon>Tracheophyta</taxon>
        <taxon>Spermatophyta</taxon>
        <taxon>Magnoliopsida</taxon>
        <taxon>Liliopsida</taxon>
        <taxon>Poales</taxon>
        <taxon>Poaceae</taxon>
        <taxon>PACMAD clade</taxon>
        <taxon>Arundinoideae</taxon>
        <taxon>Arundineae</taxon>
        <taxon>Arundo</taxon>
    </lineage>
</organism>
<reference evidence="1" key="2">
    <citation type="journal article" date="2015" name="Data Brief">
        <title>Shoot transcriptome of the giant reed, Arundo donax.</title>
        <authorList>
            <person name="Barrero R.A."/>
            <person name="Guerrero F.D."/>
            <person name="Moolhuijzen P."/>
            <person name="Goolsby J.A."/>
            <person name="Tidwell J."/>
            <person name="Bellgard S.E."/>
            <person name="Bellgard M.I."/>
        </authorList>
    </citation>
    <scope>NUCLEOTIDE SEQUENCE</scope>
    <source>
        <tissue evidence="1">Shoot tissue taken approximately 20 cm above the soil surface</tissue>
    </source>
</reference>
<protein>
    <submittedName>
        <fullName evidence="1">Uncharacterized protein</fullName>
    </submittedName>
</protein>